<comment type="caution">
    <text evidence="1">The sequence shown here is derived from an EMBL/GenBank/DDBJ whole genome shotgun (WGS) entry which is preliminary data.</text>
</comment>
<evidence type="ECO:0000313" key="1">
    <source>
        <dbReference type="EMBL" id="KNX37117.1"/>
    </source>
</evidence>
<evidence type="ECO:0008006" key="3">
    <source>
        <dbReference type="Google" id="ProtNLM"/>
    </source>
</evidence>
<proteinExistence type="predicted"/>
<protein>
    <recommendedName>
        <fullName evidence="3">N-acetyltransferase domain-containing protein</fullName>
    </recommendedName>
</protein>
<dbReference type="STRING" id="1631356.VV01_08105"/>
<accession>A0A0L6CH37</accession>
<gene>
    <name evidence="1" type="ORF">VV01_08105</name>
</gene>
<evidence type="ECO:0000313" key="2">
    <source>
        <dbReference type="Proteomes" id="UP000037397"/>
    </source>
</evidence>
<dbReference type="PATRIC" id="fig|1631356.3.peg.1573"/>
<dbReference type="EMBL" id="LAIR01000002">
    <property type="protein sequence ID" value="KNX37117.1"/>
    <property type="molecule type" value="Genomic_DNA"/>
</dbReference>
<dbReference type="AlphaFoldDB" id="A0A0L6CH37"/>
<dbReference type="OrthoDB" id="7945430at2"/>
<dbReference type="Proteomes" id="UP000037397">
    <property type="component" value="Unassembled WGS sequence"/>
</dbReference>
<dbReference type="RefSeq" id="WP_050669441.1">
    <property type="nucleotide sequence ID" value="NZ_LAIR01000002.1"/>
</dbReference>
<name>A0A0L6CH37_9MICO</name>
<keyword evidence="2" id="KW-1185">Reference proteome</keyword>
<organism evidence="1 2">
    <name type="scientific">Luteipulveratus halotolerans</name>
    <dbReference type="NCBI Taxonomy" id="1631356"/>
    <lineage>
        <taxon>Bacteria</taxon>
        <taxon>Bacillati</taxon>
        <taxon>Actinomycetota</taxon>
        <taxon>Actinomycetes</taxon>
        <taxon>Micrococcales</taxon>
        <taxon>Dermacoccaceae</taxon>
        <taxon>Luteipulveratus</taxon>
    </lineage>
</organism>
<sequence length="216" mass="22521">MLVDLADVLRDAAAGRFPAVDGGWERARTWHPHVEAVVAFTGHAYLAVRDDLVTQLPVDRLDGFGGAHDPRVVAALARGGWIDSLDALLVHPGQARARGGLVERPDLGHHPRAQLARRMRRDVRVLGRADPRSTDLVTMSTGIAGLTELGVETGGGTRSGRSLIEAALASVNGPVVAAVAPGNARALRAFLATGFVPVGSVQLFGRDEGSGAPADG</sequence>
<reference evidence="2" key="1">
    <citation type="submission" date="2015-03" db="EMBL/GenBank/DDBJ databases">
        <title>Luteipulveratus halotolerans sp. nov., a novel actinobacterium (Dermacoccaceae) from Sarawak, Malaysia.</title>
        <authorList>
            <person name="Juboi H."/>
            <person name="Basik A."/>
            <person name="Shamsul S.S."/>
            <person name="Arnold P."/>
            <person name="Schmitt E.K."/>
            <person name="Sanglier J.-J."/>
            <person name="Yeo T."/>
        </authorList>
    </citation>
    <scope>NUCLEOTIDE SEQUENCE [LARGE SCALE GENOMIC DNA]</scope>
    <source>
        <strain evidence="2">C296001</strain>
    </source>
</reference>